<protein>
    <submittedName>
        <fullName evidence="5 6">Transmembrane protein 62-like</fullName>
    </submittedName>
</protein>
<dbReference type="InterPro" id="IPR056229">
    <property type="entry name" value="Ig_TMM62"/>
</dbReference>
<sequence>MYMSPMARILGLYTLLLILTVSLAAWLLAYTLDHFTLPPPYDGPPHPLGDVAPYPGDKLENLWWFIHVSDIHISRFRDPQRTTDFNKFCIENVEAIKPELVLATGDLTDAKTLDNMGSKQYEVEWQSYKNALDHAHVTEKTIWIDVRGNHDAFGVPSANHRLNYYRKYSVMGERGDGTFRYQHKLPFGVYSFVSVYAVLNPGPRRPFNFFGILYEPELQKLEEFSKDTKHSNHTVYFGHYPTSTIIAPHTRLSNALKNGIAYLCGHLHSFGGLVPNMNTIQKNGLLELELEDWKQNRMYRVMAFDHDILSFVDVKFGTWPVILITNPKRARFMSLGHEPLNKMRHSTHIRFLVFSPADILSATVEVDGRPLGAAKHVKGPLFVIPWDPSTYSTGLHLIEVTATDAAGHTHIEAYRFSLDGTQPAQWLVSAMFLMTDIPFVFWLITVGSVLVFVFALLSLRWIAKRNNVHYRISIVRSLCGLVCSETYFYWLLIIGVYPLVGPWFVCMVTSEHFGMYTLYGFMLRGEIIGETFSYVICAMNMALFQGPITFYFALQLDRMQQHLPHQSSGAYSNSANGNAKKNGSAISPPQYHIRPLGLLWSLVAYPCLLCALLWMTWECTNLYFCYGAMALVLSPKSAWTFAVVVWLLYRLHWIELRQTSKANGCKS</sequence>
<dbReference type="PANTHER" id="PTHR14795">
    <property type="entry name" value="HELICASE RELATED"/>
    <property type="match status" value="1"/>
</dbReference>
<keyword evidence="1" id="KW-0472">Membrane</keyword>
<gene>
    <name evidence="5 6" type="primary">LOC110983178</name>
</gene>
<reference evidence="5 6" key="1">
    <citation type="submission" date="2025-04" db="UniProtKB">
        <authorList>
            <consortium name="RefSeq"/>
        </authorList>
    </citation>
    <scope>IDENTIFICATION</scope>
</reference>
<dbReference type="GeneID" id="110983178"/>
<accession>A0A8B7YYZ5</accession>
<dbReference type="PANTHER" id="PTHR14795:SF0">
    <property type="entry name" value="TRANSMEMBRANE PROTEIN 62"/>
    <property type="match status" value="1"/>
</dbReference>
<dbReference type="SUPFAM" id="SSF56300">
    <property type="entry name" value="Metallo-dependent phosphatases"/>
    <property type="match status" value="1"/>
</dbReference>
<dbReference type="OMA" id="THIXDSA"/>
<evidence type="ECO:0000256" key="1">
    <source>
        <dbReference type="SAM" id="Phobius"/>
    </source>
</evidence>
<evidence type="ECO:0000259" key="2">
    <source>
        <dbReference type="Pfam" id="PF00149"/>
    </source>
</evidence>
<evidence type="ECO:0000259" key="3">
    <source>
        <dbReference type="Pfam" id="PF24384"/>
    </source>
</evidence>
<dbReference type="Pfam" id="PF24384">
    <property type="entry name" value="Ig_TMM62"/>
    <property type="match status" value="1"/>
</dbReference>
<dbReference type="InterPro" id="IPR029052">
    <property type="entry name" value="Metallo-depent_PP-like"/>
</dbReference>
<dbReference type="GO" id="GO:0016787">
    <property type="term" value="F:hydrolase activity"/>
    <property type="evidence" value="ECO:0007669"/>
    <property type="project" value="InterPro"/>
</dbReference>
<keyword evidence="1" id="KW-0812">Transmembrane</keyword>
<dbReference type="RefSeq" id="XP_022097912.1">
    <property type="nucleotide sequence ID" value="XM_022242220.1"/>
</dbReference>
<keyword evidence="1" id="KW-1133">Transmembrane helix</keyword>
<dbReference type="InterPro" id="IPR041871">
    <property type="entry name" value="MPP_TMEM62"/>
</dbReference>
<evidence type="ECO:0000313" key="6">
    <source>
        <dbReference type="RefSeq" id="XP_022097912.1"/>
    </source>
</evidence>
<dbReference type="InterPro" id="IPR004843">
    <property type="entry name" value="Calcineurin-like_PHP"/>
</dbReference>
<dbReference type="KEGG" id="aplc:110983178"/>
<feature type="domain" description="TMEM62 Ig-like" evidence="3">
    <location>
        <begin position="318"/>
        <end position="421"/>
    </location>
</feature>
<dbReference type="Gene3D" id="3.60.21.10">
    <property type="match status" value="1"/>
</dbReference>
<keyword evidence="4" id="KW-1185">Reference proteome</keyword>
<evidence type="ECO:0000313" key="5">
    <source>
        <dbReference type="RefSeq" id="XP_022097910.1"/>
    </source>
</evidence>
<proteinExistence type="predicted"/>
<feature type="transmembrane region" description="Helical" evidence="1">
    <location>
        <begin position="623"/>
        <end position="649"/>
    </location>
</feature>
<feature type="domain" description="Calcineurin-like phosphoesterase" evidence="2">
    <location>
        <begin position="65"/>
        <end position="269"/>
    </location>
</feature>
<organism evidence="4 6">
    <name type="scientific">Acanthaster planci</name>
    <name type="common">Crown-of-thorns starfish</name>
    <dbReference type="NCBI Taxonomy" id="133434"/>
    <lineage>
        <taxon>Eukaryota</taxon>
        <taxon>Metazoa</taxon>
        <taxon>Echinodermata</taxon>
        <taxon>Eleutherozoa</taxon>
        <taxon>Asterozoa</taxon>
        <taxon>Asteroidea</taxon>
        <taxon>Valvatacea</taxon>
        <taxon>Valvatida</taxon>
        <taxon>Acanthasteridae</taxon>
        <taxon>Acanthaster</taxon>
    </lineage>
</organism>
<dbReference type="OrthoDB" id="27234at2759"/>
<dbReference type="Proteomes" id="UP000694845">
    <property type="component" value="Unplaced"/>
</dbReference>
<dbReference type="AlphaFoldDB" id="A0A8B7YYZ5"/>
<dbReference type="Pfam" id="PF00149">
    <property type="entry name" value="Metallophos"/>
    <property type="match status" value="1"/>
</dbReference>
<feature type="transmembrane region" description="Helical" evidence="1">
    <location>
        <begin position="439"/>
        <end position="462"/>
    </location>
</feature>
<dbReference type="RefSeq" id="XP_022097910.1">
    <property type="nucleotide sequence ID" value="XM_022242218.1"/>
</dbReference>
<feature type="transmembrane region" description="Helical" evidence="1">
    <location>
        <begin position="532"/>
        <end position="554"/>
    </location>
</feature>
<name>A0A8B7YYZ5_ACAPL</name>
<feature type="transmembrane region" description="Helical" evidence="1">
    <location>
        <begin position="596"/>
        <end position="617"/>
    </location>
</feature>
<evidence type="ECO:0000313" key="4">
    <source>
        <dbReference type="Proteomes" id="UP000694845"/>
    </source>
</evidence>
<dbReference type="CDD" id="cd07401">
    <property type="entry name" value="MPP_TMEM62_N"/>
    <property type="match status" value="1"/>
</dbReference>
<feature type="transmembrane region" description="Helical" evidence="1">
    <location>
        <begin position="474"/>
        <end position="500"/>
    </location>
</feature>